<sequence length="295" mass="31986">MGQAVVGEIGTNLFSDSLWCLCHHITSAHSSNTPEIKSLPKVQNMVIIMKLYIFGAVFWTVSLARVVPHQYIDDCHTDNNHDALAANVLHLLNRRSADFHRNISIVGLSASASANRHFVDYNFNLTAGPFAPAAYCHASISTPDSTNLLTTGWVQCVLPPLNSTDTKSDDKATPASYSQYQGASKVRRADDASRSEVALASTAFRWTQNSDGSANLDIDSNITVARNGDGNSRGVIIRQQAIYDIPAGDIAGHAEYRGPQEVDAPVQKMEICDDVDGTKTCKEIGNSIERPGKPQ</sequence>
<evidence type="ECO:0000313" key="2">
    <source>
        <dbReference type="Proteomes" id="UP001303222"/>
    </source>
</evidence>
<dbReference type="AlphaFoldDB" id="A0AAN6NWP2"/>
<accession>A0AAN6NWP2</accession>
<keyword evidence="2" id="KW-1185">Reference proteome</keyword>
<gene>
    <name evidence="1" type="ORF">QBC32DRAFT_397265</name>
</gene>
<protein>
    <submittedName>
        <fullName evidence="1">Uncharacterized protein</fullName>
    </submittedName>
</protein>
<reference evidence="1" key="1">
    <citation type="journal article" date="2023" name="Mol. Phylogenet. Evol.">
        <title>Genome-scale phylogeny and comparative genomics of the fungal order Sordariales.</title>
        <authorList>
            <person name="Hensen N."/>
            <person name="Bonometti L."/>
            <person name="Westerberg I."/>
            <person name="Brannstrom I.O."/>
            <person name="Guillou S."/>
            <person name="Cros-Aarteil S."/>
            <person name="Calhoun S."/>
            <person name="Haridas S."/>
            <person name="Kuo A."/>
            <person name="Mondo S."/>
            <person name="Pangilinan J."/>
            <person name="Riley R."/>
            <person name="LaButti K."/>
            <person name="Andreopoulos B."/>
            <person name="Lipzen A."/>
            <person name="Chen C."/>
            <person name="Yan M."/>
            <person name="Daum C."/>
            <person name="Ng V."/>
            <person name="Clum A."/>
            <person name="Steindorff A."/>
            <person name="Ohm R.A."/>
            <person name="Martin F."/>
            <person name="Silar P."/>
            <person name="Natvig D.O."/>
            <person name="Lalanne C."/>
            <person name="Gautier V."/>
            <person name="Ament-Velasquez S.L."/>
            <person name="Kruys A."/>
            <person name="Hutchinson M.I."/>
            <person name="Powell A.J."/>
            <person name="Barry K."/>
            <person name="Miller A.N."/>
            <person name="Grigoriev I.V."/>
            <person name="Debuchy R."/>
            <person name="Gladieux P."/>
            <person name="Hiltunen Thoren M."/>
            <person name="Johannesson H."/>
        </authorList>
    </citation>
    <scope>NUCLEOTIDE SEQUENCE</scope>
    <source>
        <strain evidence="1">CBS 626.80</strain>
    </source>
</reference>
<name>A0AAN6NWP2_9PEZI</name>
<evidence type="ECO:0000313" key="1">
    <source>
        <dbReference type="EMBL" id="KAK3953295.1"/>
    </source>
</evidence>
<dbReference type="Proteomes" id="UP001303222">
    <property type="component" value="Unassembled WGS sequence"/>
</dbReference>
<proteinExistence type="predicted"/>
<organism evidence="1 2">
    <name type="scientific">Pseudoneurospora amorphoporcata</name>
    <dbReference type="NCBI Taxonomy" id="241081"/>
    <lineage>
        <taxon>Eukaryota</taxon>
        <taxon>Fungi</taxon>
        <taxon>Dikarya</taxon>
        <taxon>Ascomycota</taxon>
        <taxon>Pezizomycotina</taxon>
        <taxon>Sordariomycetes</taxon>
        <taxon>Sordariomycetidae</taxon>
        <taxon>Sordariales</taxon>
        <taxon>Sordariaceae</taxon>
        <taxon>Pseudoneurospora</taxon>
    </lineage>
</organism>
<dbReference type="EMBL" id="MU859108">
    <property type="protein sequence ID" value="KAK3953295.1"/>
    <property type="molecule type" value="Genomic_DNA"/>
</dbReference>
<comment type="caution">
    <text evidence="1">The sequence shown here is derived from an EMBL/GenBank/DDBJ whole genome shotgun (WGS) entry which is preliminary data.</text>
</comment>
<reference evidence="1" key="2">
    <citation type="submission" date="2023-06" db="EMBL/GenBank/DDBJ databases">
        <authorList>
            <consortium name="Lawrence Berkeley National Laboratory"/>
            <person name="Mondo S.J."/>
            <person name="Hensen N."/>
            <person name="Bonometti L."/>
            <person name="Westerberg I."/>
            <person name="Brannstrom I.O."/>
            <person name="Guillou S."/>
            <person name="Cros-Aarteil S."/>
            <person name="Calhoun S."/>
            <person name="Haridas S."/>
            <person name="Kuo A."/>
            <person name="Pangilinan J."/>
            <person name="Riley R."/>
            <person name="Labutti K."/>
            <person name="Andreopoulos B."/>
            <person name="Lipzen A."/>
            <person name="Chen C."/>
            <person name="Yanf M."/>
            <person name="Daum C."/>
            <person name="Ng V."/>
            <person name="Clum A."/>
            <person name="Steindorff A."/>
            <person name="Ohm R."/>
            <person name="Martin F."/>
            <person name="Silar P."/>
            <person name="Natvig D."/>
            <person name="Lalanne C."/>
            <person name="Gautier V."/>
            <person name="Ament-Velasquez S.L."/>
            <person name="Kruys A."/>
            <person name="Hutchinson M.I."/>
            <person name="Powell A.J."/>
            <person name="Barry K."/>
            <person name="Miller A.N."/>
            <person name="Grigoriev I.V."/>
            <person name="Debuchy R."/>
            <person name="Gladieux P."/>
            <person name="Thoren M.H."/>
            <person name="Johannesson H."/>
        </authorList>
    </citation>
    <scope>NUCLEOTIDE SEQUENCE</scope>
    <source>
        <strain evidence="1">CBS 626.80</strain>
    </source>
</reference>